<evidence type="ECO:0008006" key="4">
    <source>
        <dbReference type="Google" id="ProtNLM"/>
    </source>
</evidence>
<dbReference type="GO" id="GO:0008168">
    <property type="term" value="F:methyltransferase activity"/>
    <property type="evidence" value="ECO:0007669"/>
    <property type="project" value="UniProtKB-KW"/>
</dbReference>
<evidence type="ECO:0000256" key="1">
    <source>
        <dbReference type="ARBA" id="ARBA00022603"/>
    </source>
</evidence>
<dbReference type="EMBL" id="UINC01229379">
    <property type="protein sequence ID" value="SVE61068.1"/>
    <property type="molecule type" value="Genomic_DNA"/>
</dbReference>
<dbReference type="InterPro" id="IPR029063">
    <property type="entry name" value="SAM-dependent_MTases_sf"/>
</dbReference>
<proteinExistence type="predicted"/>
<dbReference type="InterPro" id="IPR001525">
    <property type="entry name" value="C5_MeTfrase"/>
</dbReference>
<dbReference type="AlphaFoldDB" id="A0A383EY69"/>
<feature type="non-terminal residue" evidence="3">
    <location>
        <position position="131"/>
    </location>
</feature>
<dbReference type="GO" id="GO:0032259">
    <property type="term" value="P:methylation"/>
    <property type="evidence" value="ECO:0007669"/>
    <property type="project" value="UniProtKB-KW"/>
</dbReference>
<reference evidence="3" key="1">
    <citation type="submission" date="2018-05" db="EMBL/GenBank/DDBJ databases">
        <authorList>
            <person name="Lanie J.A."/>
            <person name="Ng W.-L."/>
            <person name="Kazmierczak K.M."/>
            <person name="Andrzejewski T.M."/>
            <person name="Davidsen T.M."/>
            <person name="Wayne K.J."/>
            <person name="Tettelin H."/>
            <person name="Glass J.I."/>
            <person name="Rusch D."/>
            <person name="Podicherti R."/>
            <person name="Tsui H.-C.T."/>
            <person name="Winkler M.E."/>
        </authorList>
    </citation>
    <scope>NUCLEOTIDE SEQUENCE</scope>
</reference>
<protein>
    <recommendedName>
        <fullName evidence="4">DNA (cytosine-5-)-methyltransferase</fullName>
    </recommendedName>
</protein>
<accession>A0A383EY69</accession>
<dbReference type="PROSITE" id="PS51679">
    <property type="entry name" value="SAM_MT_C5"/>
    <property type="match status" value="1"/>
</dbReference>
<organism evidence="3">
    <name type="scientific">marine metagenome</name>
    <dbReference type="NCBI Taxonomy" id="408172"/>
    <lineage>
        <taxon>unclassified sequences</taxon>
        <taxon>metagenomes</taxon>
        <taxon>ecological metagenomes</taxon>
    </lineage>
</organism>
<keyword evidence="1" id="KW-0489">Methyltransferase</keyword>
<keyword evidence="2" id="KW-0808">Transferase</keyword>
<name>A0A383EY69_9ZZZZ</name>
<dbReference type="SUPFAM" id="SSF53335">
    <property type="entry name" value="S-adenosyl-L-methionine-dependent methyltransferases"/>
    <property type="match status" value="1"/>
</dbReference>
<gene>
    <name evidence="3" type="ORF">METZ01_LOCUS513922</name>
</gene>
<dbReference type="Pfam" id="PF00145">
    <property type="entry name" value="DNA_methylase"/>
    <property type="match status" value="1"/>
</dbReference>
<sequence>MQKFVEINTKFDTQILSELAGQCSEFKFSKAELIKMALYAVSEIGFSNLKHNGKPAPEHKFDFIDLFAGIGGNRLSFESFGGKCVFTSEYDKWCALTYFYNFLELPHGDITKIDAEDIPDHDLLLAGFPCQ</sequence>
<dbReference type="Gene3D" id="3.40.50.150">
    <property type="entry name" value="Vaccinia Virus protein VP39"/>
    <property type="match status" value="1"/>
</dbReference>
<evidence type="ECO:0000256" key="2">
    <source>
        <dbReference type="ARBA" id="ARBA00022679"/>
    </source>
</evidence>
<evidence type="ECO:0000313" key="3">
    <source>
        <dbReference type="EMBL" id="SVE61068.1"/>
    </source>
</evidence>